<comment type="caution">
    <text evidence="1">The sequence shown here is derived from an EMBL/GenBank/DDBJ whole genome shotgun (WGS) entry which is preliminary data.</text>
</comment>
<proteinExistence type="predicted"/>
<sequence length="136" mass="15696">MAGHILKSDLEDSCTIDKVYFFPLRRPMSDNSSLATIYDALAYGFDVSWLDQTCDNTALLECNRRNGTCFTRINYAPVCIQCCYLYIPLYQIKFKDRVFNLPFVNIYSIVSPKVNHLKEKNKTILIDDIIVGRSIH</sequence>
<organism evidence="1 2">
    <name type="scientific">Penstemon smallii</name>
    <dbReference type="NCBI Taxonomy" id="265156"/>
    <lineage>
        <taxon>Eukaryota</taxon>
        <taxon>Viridiplantae</taxon>
        <taxon>Streptophyta</taxon>
        <taxon>Embryophyta</taxon>
        <taxon>Tracheophyta</taxon>
        <taxon>Spermatophyta</taxon>
        <taxon>Magnoliopsida</taxon>
        <taxon>eudicotyledons</taxon>
        <taxon>Gunneridae</taxon>
        <taxon>Pentapetalae</taxon>
        <taxon>asterids</taxon>
        <taxon>lamiids</taxon>
        <taxon>Lamiales</taxon>
        <taxon>Plantaginaceae</taxon>
        <taxon>Cheloneae</taxon>
        <taxon>Penstemon</taxon>
    </lineage>
</organism>
<evidence type="ECO:0000313" key="2">
    <source>
        <dbReference type="Proteomes" id="UP001634393"/>
    </source>
</evidence>
<gene>
    <name evidence="1" type="ORF">ACJIZ3_007958</name>
</gene>
<name>A0ABD3T8E0_9LAMI</name>
<evidence type="ECO:0000313" key="1">
    <source>
        <dbReference type="EMBL" id="KAL3833222.1"/>
    </source>
</evidence>
<accession>A0ABD3T8E0</accession>
<dbReference type="Proteomes" id="UP001634393">
    <property type="component" value="Unassembled WGS sequence"/>
</dbReference>
<reference evidence="1 2" key="1">
    <citation type="submission" date="2024-12" db="EMBL/GenBank/DDBJ databases">
        <title>The unique morphological basis and parallel evolutionary history of personate flowers in Penstemon.</title>
        <authorList>
            <person name="Depatie T.H."/>
            <person name="Wessinger C.A."/>
        </authorList>
    </citation>
    <scope>NUCLEOTIDE SEQUENCE [LARGE SCALE GENOMIC DNA]</scope>
    <source>
        <strain evidence="1">WTNN_2</strain>
        <tissue evidence="1">Leaf</tissue>
    </source>
</reference>
<keyword evidence="2" id="KW-1185">Reference proteome</keyword>
<dbReference type="EMBL" id="JBJXBP010000004">
    <property type="protein sequence ID" value="KAL3833222.1"/>
    <property type="molecule type" value="Genomic_DNA"/>
</dbReference>
<dbReference type="AlphaFoldDB" id="A0ABD3T8E0"/>
<protein>
    <submittedName>
        <fullName evidence="1">Uncharacterized protein</fullName>
    </submittedName>
</protein>